<gene>
    <name evidence="4" type="ORF">AKJ53_00840</name>
</gene>
<dbReference type="Gene3D" id="3.40.980.10">
    <property type="entry name" value="MoaB/Mog-like domain"/>
    <property type="match status" value="1"/>
</dbReference>
<dbReference type="GO" id="GO:0006777">
    <property type="term" value="P:Mo-molybdopterin cofactor biosynthetic process"/>
    <property type="evidence" value="ECO:0007669"/>
    <property type="project" value="UniProtKB-KW"/>
</dbReference>
<dbReference type="SMART" id="SM00852">
    <property type="entry name" value="MoCF_biosynth"/>
    <property type="match status" value="1"/>
</dbReference>
<keyword evidence="2" id="KW-0501">Molybdenum cofactor biosynthesis</keyword>
<dbReference type="GO" id="GO:0005829">
    <property type="term" value="C:cytosol"/>
    <property type="evidence" value="ECO:0007669"/>
    <property type="project" value="TreeGrafter"/>
</dbReference>
<name>A0A133VIJ8_9EURY</name>
<dbReference type="InterPro" id="IPR036425">
    <property type="entry name" value="MoaB/Mog-like_dom_sf"/>
</dbReference>
<dbReference type="EMBL" id="LHYG01000008">
    <property type="protein sequence ID" value="KXB06268.1"/>
    <property type="molecule type" value="Genomic_DNA"/>
</dbReference>
<dbReference type="PIRSF" id="PIRSF006443">
    <property type="entry name" value="MoaB"/>
    <property type="match status" value="1"/>
</dbReference>
<dbReference type="CDD" id="cd00886">
    <property type="entry name" value="MogA_MoaB"/>
    <property type="match status" value="1"/>
</dbReference>
<dbReference type="SUPFAM" id="SSF53218">
    <property type="entry name" value="Molybdenum cofactor biosynthesis proteins"/>
    <property type="match status" value="1"/>
</dbReference>
<comment type="caution">
    <text evidence="4">The sequence shown here is derived from an EMBL/GenBank/DDBJ whole genome shotgun (WGS) entry which is preliminary data.</text>
</comment>
<dbReference type="NCBIfam" id="TIGR00177">
    <property type="entry name" value="molyb_syn"/>
    <property type="match status" value="1"/>
</dbReference>
<dbReference type="Pfam" id="PF00994">
    <property type="entry name" value="MoCF_biosynth"/>
    <property type="match status" value="1"/>
</dbReference>
<dbReference type="InterPro" id="IPR008284">
    <property type="entry name" value="MoCF_biosynth_CS"/>
</dbReference>
<comment type="similarity">
    <text evidence="1">Belongs to the MoaB/Mog family.</text>
</comment>
<dbReference type="Proteomes" id="UP000070491">
    <property type="component" value="Unassembled WGS sequence"/>
</dbReference>
<dbReference type="InterPro" id="IPR001453">
    <property type="entry name" value="MoaB/Mog_dom"/>
</dbReference>
<organism evidence="4 5">
    <name type="scientific">candidate division MSBL1 archaeon SCGC-AAA382F02</name>
    <dbReference type="NCBI Taxonomy" id="1698282"/>
    <lineage>
        <taxon>Archaea</taxon>
        <taxon>Methanobacteriati</taxon>
        <taxon>Methanobacteriota</taxon>
        <taxon>candidate division MSBL1</taxon>
    </lineage>
</organism>
<evidence type="ECO:0000313" key="5">
    <source>
        <dbReference type="Proteomes" id="UP000070491"/>
    </source>
</evidence>
<feature type="domain" description="MoaB/Mog" evidence="3">
    <location>
        <begin position="16"/>
        <end position="164"/>
    </location>
</feature>
<dbReference type="InterPro" id="IPR012245">
    <property type="entry name" value="MoaB"/>
</dbReference>
<dbReference type="PANTHER" id="PTHR43232">
    <property type="entry name" value="MOLYBDENUM COFACTOR BIOSYNTHESIS PROTEIN B"/>
    <property type="match status" value="1"/>
</dbReference>
<dbReference type="PROSITE" id="PS01078">
    <property type="entry name" value="MOCF_BIOSYNTHESIS_1"/>
    <property type="match status" value="1"/>
</dbReference>
<sequence>MPNSKLEEDSENILVGIITVSDSRAAAMKEGQDEDISGKIVQEKLEEAGFLSNRVIVSDEIKEIEEKVDEFVSDSEINMIITTGGTGLTSRDKTVNVVREFFDKELPGFGETLRRLGYEKVGLPGILTRTTAGLSDQKPIVCLPGTPNAVEIGMDLLVSDLEYLVKQAQK</sequence>
<evidence type="ECO:0000313" key="4">
    <source>
        <dbReference type="EMBL" id="KXB06268.1"/>
    </source>
</evidence>
<accession>A0A133VIJ8</accession>
<dbReference type="AlphaFoldDB" id="A0A133VIJ8"/>
<protein>
    <recommendedName>
        <fullName evidence="3">MoaB/Mog domain-containing protein</fullName>
    </recommendedName>
</protein>
<evidence type="ECO:0000256" key="2">
    <source>
        <dbReference type="ARBA" id="ARBA00023150"/>
    </source>
</evidence>
<reference evidence="4 5" key="1">
    <citation type="journal article" date="2016" name="Sci. Rep.">
        <title>Metabolic traits of an uncultured archaeal lineage -MSBL1- from brine pools of the Red Sea.</title>
        <authorList>
            <person name="Mwirichia R."/>
            <person name="Alam I."/>
            <person name="Rashid M."/>
            <person name="Vinu M."/>
            <person name="Ba-Alawi W."/>
            <person name="Anthony Kamau A."/>
            <person name="Kamanda Ngugi D."/>
            <person name="Goker M."/>
            <person name="Klenk H.P."/>
            <person name="Bajic V."/>
            <person name="Stingl U."/>
        </authorList>
    </citation>
    <scope>NUCLEOTIDE SEQUENCE [LARGE SCALE GENOMIC DNA]</scope>
    <source>
        <strain evidence="4">SCGC-AAA382F02</strain>
    </source>
</reference>
<proteinExistence type="inferred from homology"/>
<dbReference type="PANTHER" id="PTHR43232:SF2">
    <property type="entry name" value="MOLYBDENUM COFACTOR BIOSYNTHESIS PROTEIN B"/>
    <property type="match status" value="1"/>
</dbReference>
<evidence type="ECO:0000259" key="3">
    <source>
        <dbReference type="SMART" id="SM00852"/>
    </source>
</evidence>
<evidence type="ECO:0000256" key="1">
    <source>
        <dbReference type="ARBA" id="ARBA00006112"/>
    </source>
</evidence>
<keyword evidence="5" id="KW-1185">Reference proteome</keyword>